<dbReference type="HOGENOM" id="CLU_049199_0_0_1"/>
<evidence type="ECO:0008006" key="3">
    <source>
        <dbReference type="Google" id="ProtNLM"/>
    </source>
</evidence>
<reference evidence="1" key="1">
    <citation type="submission" date="2013-12" db="EMBL/GenBank/DDBJ databases">
        <authorList>
            <person name="Genoscope - CEA"/>
        </authorList>
    </citation>
    <scope>NUCLEOTIDE SEQUENCE</scope>
    <source>
        <strain evidence="1">CBS 1993</strain>
    </source>
</reference>
<dbReference type="RefSeq" id="XP_022460031.1">
    <property type="nucleotide sequence ID" value="XM_022600713.1"/>
</dbReference>
<dbReference type="Gene3D" id="2.60.120.620">
    <property type="entry name" value="q2cbj1_9rhob like domain"/>
    <property type="match status" value="1"/>
</dbReference>
<reference evidence="1" key="2">
    <citation type="submission" date="2014-02" db="EMBL/GenBank/DDBJ databases">
        <title>Complete DNA sequence of /Kuraishia capsulata/ illustrates novel genomic features among budding yeasts (/Saccharomycotina/).</title>
        <authorList>
            <person name="Morales L."/>
            <person name="Noel B."/>
            <person name="Porcel B."/>
            <person name="Marcet-Houben M."/>
            <person name="Hullo M-F."/>
            <person name="Sacerdot C."/>
            <person name="Tekaia F."/>
            <person name="Leh-Louis V."/>
            <person name="Despons L."/>
            <person name="Khanna V."/>
            <person name="Aury J-M."/>
            <person name="Barbe V."/>
            <person name="Couloux A."/>
            <person name="Labadie K."/>
            <person name="Pelletier E."/>
            <person name="Souciet J-L."/>
            <person name="Boekhout T."/>
            <person name="Gabaldon T."/>
            <person name="Wincker P."/>
            <person name="Dujon B."/>
        </authorList>
    </citation>
    <scope>NUCLEOTIDE SEQUENCE</scope>
    <source>
        <strain evidence="1">CBS 1993</strain>
    </source>
</reference>
<proteinExistence type="predicted"/>
<dbReference type="AlphaFoldDB" id="W6MN42"/>
<dbReference type="GeneID" id="34521419"/>
<dbReference type="SUPFAM" id="SSF51197">
    <property type="entry name" value="Clavaminate synthase-like"/>
    <property type="match status" value="1"/>
</dbReference>
<accession>W6MN42</accession>
<dbReference type="PANTHER" id="PTHR31630">
    <property type="entry name" value="PHYTANOYL-COA DIOXYGENASE-RELATED-RELATED"/>
    <property type="match status" value="1"/>
</dbReference>
<organism evidence="1 2">
    <name type="scientific">Kuraishia capsulata CBS 1993</name>
    <dbReference type="NCBI Taxonomy" id="1382522"/>
    <lineage>
        <taxon>Eukaryota</taxon>
        <taxon>Fungi</taxon>
        <taxon>Dikarya</taxon>
        <taxon>Ascomycota</taxon>
        <taxon>Saccharomycotina</taxon>
        <taxon>Pichiomycetes</taxon>
        <taxon>Pichiales</taxon>
        <taxon>Pichiaceae</taxon>
        <taxon>Kuraishia</taxon>
    </lineage>
</organism>
<evidence type="ECO:0000313" key="2">
    <source>
        <dbReference type="Proteomes" id="UP000019384"/>
    </source>
</evidence>
<keyword evidence="2" id="KW-1185">Reference proteome</keyword>
<dbReference type="Proteomes" id="UP000019384">
    <property type="component" value="Unassembled WGS sequence"/>
</dbReference>
<dbReference type="PANTHER" id="PTHR31630:SF6">
    <property type="entry name" value="PHYTANOYL-COA DIOXYGENASE-RELATED"/>
    <property type="match status" value="1"/>
</dbReference>
<name>W6MN42_9ASCO</name>
<gene>
    <name evidence="1" type="ORF">KUCA_T00004020001</name>
</gene>
<sequence>MSTTTTTNAHILKTTATDHVNTGRVAPEVFKRAQDKIYGIKHEDWRDDFIGDGYVVVKSVISAEKAESYRKRMFEYLKSHNSNFDINDRSTWVEQNLPVHTDHNIYYNYGCSHEDFLWDLRTEPGVIGPFSKLWDTEDLLVSFDGFNVSFPNRPDRVGASPAWPHVDQSPLKEGLQCAQGIVSLSRSGPEDGSLVVLKGSHNLIAKFFNEEVKRETWSEADVYRFTPEEYNWFLKHGCEMVKLEVEPGDLILWDSRTIHWGAEPNSESDVIRSVVYASYTPVNFATVDTLKLKSEFFSQWMGTSHWAHDNLRPRRQIPRFADGTPDPRNRAEPLRKPEMNDTILRFAGVIPY</sequence>
<dbReference type="EMBL" id="HG793129">
    <property type="protein sequence ID" value="CDK28039.1"/>
    <property type="molecule type" value="Genomic_DNA"/>
</dbReference>
<dbReference type="OrthoDB" id="445007at2759"/>
<dbReference type="InterPro" id="IPR008775">
    <property type="entry name" value="Phytyl_CoA_dOase-like"/>
</dbReference>
<dbReference type="Pfam" id="PF05721">
    <property type="entry name" value="PhyH"/>
    <property type="match status" value="1"/>
</dbReference>
<protein>
    <recommendedName>
        <fullName evidence="3">Phytanoyl-CoA dioxygenase</fullName>
    </recommendedName>
</protein>
<evidence type="ECO:0000313" key="1">
    <source>
        <dbReference type="EMBL" id="CDK28039.1"/>
    </source>
</evidence>